<feature type="compositionally biased region" description="Basic and acidic residues" evidence="1">
    <location>
        <begin position="142"/>
        <end position="151"/>
    </location>
</feature>
<comment type="caution">
    <text evidence="3">The sequence shown here is derived from an EMBL/GenBank/DDBJ whole genome shotgun (WGS) entry which is preliminary data.</text>
</comment>
<dbReference type="Proteomes" id="UP001595791">
    <property type="component" value="Unassembled WGS sequence"/>
</dbReference>
<evidence type="ECO:0008006" key="5">
    <source>
        <dbReference type="Google" id="ProtNLM"/>
    </source>
</evidence>
<dbReference type="PROSITE" id="PS51257">
    <property type="entry name" value="PROKAR_LIPOPROTEIN"/>
    <property type="match status" value="1"/>
</dbReference>
<feature type="region of interest" description="Disordered" evidence="1">
    <location>
        <begin position="142"/>
        <end position="187"/>
    </location>
</feature>
<protein>
    <recommendedName>
        <fullName evidence="5">Lipoprotein</fullName>
    </recommendedName>
</protein>
<proteinExistence type="predicted"/>
<reference evidence="4" key="1">
    <citation type="journal article" date="2019" name="Int. J. Syst. Evol. Microbiol.">
        <title>The Global Catalogue of Microorganisms (GCM) 10K type strain sequencing project: providing services to taxonomists for standard genome sequencing and annotation.</title>
        <authorList>
            <consortium name="The Broad Institute Genomics Platform"/>
            <consortium name="The Broad Institute Genome Sequencing Center for Infectious Disease"/>
            <person name="Wu L."/>
            <person name="Ma J."/>
        </authorList>
    </citation>
    <scope>NUCLEOTIDE SEQUENCE [LARGE SCALE GENOMIC DNA]</scope>
    <source>
        <strain evidence="4">LMG 29894</strain>
    </source>
</reference>
<name>A0ABV8MMX7_9NEIS</name>
<evidence type="ECO:0000313" key="3">
    <source>
        <dbReference type="EMBL" id="MFC4158585.1"/>
    </source>
</evidence>
<accession>A0ABV8MMX7</accession>
<organism evidence="3 4">
    <name type="scientific">Chitinimonas lacunae</name>
    <dbReference type="NCBI Taxonomy" id="1963018"/>
    <lineage>
        <taxon>Bacteria</taxon>
        <taxon>Pseudomonadati</taxon>
        <taxon>Pseudomonadota</taxon>
        <taxon>Betaproteobacteria</taxon>
        <taxon>Neisseriales</taxon>
        <taxon>Chitinibacteraceae</taxon>
        <taxon>Chitinimonas</taxon>
    </lineage>
</organism>
<dbReference type="EMBL" id="JBHSBU010000001">
    <property type="protein sequence ID" value="MFC4158585.1"/>
    <property type="molecule type" value="Genomic_DNA"/>
</dbReference>
<evidence type="ECO:0000256" key="1">
    <source>
        <dbReference type="SAM" id="MobiDB-lite"/>
    </source>
</evidence>
<keyword evidence="2" id="KW-0732">Signal</keyword>
<dbReference type="RefSeq" id="WP_378161418.1">
    <property type="nucleotide sequence ID" value="NZ_JBHSBU010000001.1"/>
</dbReference>
<sequence>MRISLLPLCLLPLALSACGTLRPYVEPTDGPTSRITFTVPRDTSLASTIVSYEDPVECARMQTIKDIPQETVTRTVPAGQEFAFTVTHLTARGHCKITLSFVPETGQFYRFQSTYNRHHGRCYANLKQEKPGNGQILLEPVKADQRDDSRKFWHQNSPICHPKKPQNEPSPGKAGEDLTSTPKSEGQ</sequence>
<feature type="chain" id="PRO_5045966684" description="Lipoprotein" evidence="2">
    <location>
        <begin position="20"/>
        <end position="187"/>
    </location>
</feature>
<evidence type="ECO:0000313" key="4">
    <source>
        <dbReference type="Proteomes" id="UP001595791"/>
    </source>
</evidence>
<gene>
    <name evidence="3" type="ORF">ACFOW7_04330</name>
</gene>
<feature type="compositionally biased region" description="Polar residues" evidence="1">
    <location>
        <begin position="178"/>
        <end position="187"/>
    </location>
</feature>
<evidence type="ECO:0000256" key="2">
    <source>
        <dbReference type="SAM" id="SignalP"/>
    </source>
</evidence>
<feature type="signal peptide" evidence="2">
    <location>
        <begin position="1"/>
        <end position="19"/>
    </location>
</feature>
<keyword evidence="4" id="KW-1185">Reference proteome</keyword>